<dbReference type="eggNOG" id="COG1396">
    <property type="taxonomic scope" value="Bacteria"/>
</dbReference>
<feature type="compositionally biased region" description="Low complexity" evidence="1">
    <location>
        <begin position="171"/>
        <end position="199"/>
    </location>
</feature>
<dbReference type="Gene3D" id="3.30.450.180">
    <property type="match status" value="1"/>
</dbReference>
<evidence type="ECO:0000256" key="1">
    <source>
        <dbReference type="SAM" id="MobiDB-lite"/>
    </source>
</evidence>
<protein>
    <submittedName>
        <fullName evidence="3">DNA-binding protein</fullName>
    </submittedName>
</protein>
<sequence>MRRRPPGAGPAPRGGRAPGRGETDYYTRLEQGRHPNVSEAVLDAVARALRLEDDERGHLFDLARSRRPERVPRVRPEVHQMLDILGGVSPAFVVNHRQDVPAATHLARALTTDCDGLPYRERNFARYVLLDPAAHELYTHWDEVAQVVVAHPRPRQLRTPRPLLKGEPCIRSTSTATRAGSASPSPSSSPGRSCTSSSS</sequence>
<name>D9WYS1_STRVT</name>
<dbReference type="EMBL" id="GG657757">
    <property type="protein sequence ID" value="EFL33200.1"/>
    <property type="molecule type" value="Genomic_DNA"/>
</dbReference>
<dbReference type="PANTHER" id="PTHR35010">
    <property type="entry name" value="BLL4672 PROTEIN-RELATED"/>
    <property type="match status" value="1"/>
</dbReference>
<dbReference type="AlphaFoldDB" id="D9WYS1"/>
<keyword evidence="3" id="KW-0238">DNA-binding</keyword>
<dbReference type="GO" id="GO:0003677">
    <property type="term" value="F:DNA binding"/>
    <property type="evidence" value="ECO:0007669"/>
    <property type="project" value="UniProtKB-KW"/>
</dbReference>
<evidence type="ECO:0000313" key="3">
    <source>
        <dbReference type="EMBL" id="EFL33200.1"/>
    </source>
</evidence>
<organism evidence="3 4">
    <name type="scientific">Streptomyces viridochromogenes (strain DSM 40736 / JCM 4977 / BCRC 1201 / Tue 494)</name>
    <dbReference type="NCBI Taxonomy" id="591159"/>
    <lineage>
        <taxon>Bacteria</taxon>
        <taxon>Bacillati</taxon>
        <taxon>Actinomycetota</taxon>
        <taxon>Actinomycetes</taxon>
        <taxon>Kitasatosporales</taxon>
        <taxon>Streptomycetaceae</taxon>
        <taxon>Streptomyces</taxon>
    </lineage>
</organism>
<reference evidence="4" key="1">
    <citation type="submission" date="2009-02" db="EMBL/GenBank/DDBJ databases">
        <title>Annotation of Streptomyces viridochromogenes strain DSM 40736.</title>
        <authorList>
            <consortium name="The Broad Institute Genome Sequencing Platform"/>
            <consortium name="Broad Institute Microbial Sequencing Center"/>
            <person name="Fischbach M."/>
            <person name="Godfrey P."/>
            <person name="Ward D."/>
            <person name="Young S."/>
            <person name="Zeng Q."/>
            <person name="Koehrsen M."/>
            <person name="Alvarado L."/>
            <person name="Berlin A.M."/>
            <person name="Bochicchio J."/>
            <person name="Borenstein D."/>
            <person name="Chapman S.B."/>
            <person name="Chen Z."/>
            <person name="Engels R."/>
            <person name="Freedman E."/>
            <person name="Gellesch M."/>
            <person name="Goldberg J."/>
            <person name="Griggs A."/>
            <person name="Gujja S."/>
            <person name="Heilman E.R."/>
            <person name="Heiman D.I."/>
            <person name="Hepburn T.A."/>
            <person name="Howarth C."/>
            <person name="Jen D."/>
            <person name="Larson L."/>
            <person name="Lewis B."/>
            <person name="Mehta T."/>
            <person name="Park D."/>
            <person name="Pearson M."/>
            <person name="Richards J."/>
            <person name="Roberts A."/>
            <person name="Saif S."/>
            <person name="Shea T.D."/>
            <person name="Shenoy N."/>
            <person name="Sisk P."/>
            <person name="Stolte C."/>
            <person name="Sykes S.N."/>
            <person name="Thomson T."/>
            <person name="Walk T."/>
            <person name="White J."/>
            <person name="Yandava C."/>
            <person name="Straight P."/>
            <person name="Clardy J."/>
            <person name="Hung D."/>
            <person name="Kolter R."/>
            <person name="Mekalanos J."/>
            <person name="Walker S."/>
            <person name="Walsh C.T."/>
            <person name="Wieland-Brown L.C."/>
            <person name="Haas B."/>
            <person name="Nusbaum C."/>
            <person name="Birren B."/>
        </authorList>
    </citation>
    <scope>NUCLEOTIDE SEQUENCE [LARGE SCALE GENOMIC DNA]</scope>
    <source>
        <strain evidence="4">DSM 40736 / JCM 4977 / BCRC 1201 / Tue 494</strain>
    </source>
</reference>
<dbReference type="Pfam" id="PF17765">
    <property type="entry name" value="MLTR_LBD"/>
    <property type="match status" value="1"/>
</dbReference>
<dbReference type="Proteomes" id="UP000004184">
    <property type="component" value="Unassembled WGS sequence"/>
</dbReference>
<feature type="domain" description="MmyB-like transcription regulator ligand binding" evidence="2">
    <location>
        <begin position="74"/>
        <end position="153"/>
    </location>
</feature>
<dbReference type="InterPro" id="IPR041413">
    <property type="entry name" value="MLTR_LBD"/>
</dbReference>
<dbReference type="HOGENOM" id="CLU_1371571_0_0_11"/>
<evidence type="ECO:0000313" key="4">
    <source>
        <dbReference type="Proteomes" id="UP000004184"/>
    </source>
</evidence>
<feature type="region of interest" description="Disordered" evidence="1">
    <location>
        <begin position="158"/>
        <end position="199"/>
    </location>
</feature>
<proteinExistence type="predicted"/>
<dbReference type="STRING" id="591159.SSQG_03718"/>
<gene>
    <name evidence="3" type="ORF">SSQG_03718</name>
</gene>
<dbReference type="PANTHER" id="PTHR35010:SF2">
    <property type="entry name" value="BLL4672 PROTEIN"/>
    <property type="match status" value="1"/>
</dbReference>
<evidence type="ECO:0000259" key="2">
    <source>
        <dbReference type="Pfam" id="PF17765"/>
    </source>
</evidence>
<accession>D9WYS1</accession>
<keyword evidence="4" id="KW-1185">Reference proteome</keyword>
<feature type="region of interest" description="Disordered" evidence="1">
    <location>
        <begin position="1"/>
        <end position="24"/>
    </location>
</feature>